<accession>A0A839TRK6</accession>
<dbReference type="Proteomes" id="UP000517523">
    <property type="component" value="Unassembled WGS sequence"/>
</dbReference>
<gene>
    <name evidence="2" type="ORF">FHS19_002954</name>
</gene>
<name>A0A839TRK6_9BACL</name>
<comment type="caution">
    <text evidence="2">The sequence shown here is derived from an EMBL/GenBank/DDBJ whole genome shotgun (WGS) entry which is preliminary data.</text>
</comment>
<keyword evidence="1" id="KW-1133">Transmembrane helix</keyword>
<dbReference type="RefSeq" id="WP_183582487.1">
    <property type="nucleotide sequence ID" value="NZ_JACHXJ010000002.1"/>
</dbReference>
<evidence type="ECO:0000313" key="3">
    <source>
        <dbReference type="Proteomes" id="UP000517523"/>
    </source>
</evidence>
<sequence>MNKFLLHIVASVICILIPAIGLLYGLWDRHQPKTGPVGNGIPNQPTIPQMIPIVSCFIFGVVNLPFAIIRYRQNKRANEYRKT</sequence>
<dbReference type="EMBL" id="JACHXJ010000002">
    <property type="protein sequence ID" value="MBB3128300.1"/>
    <property type="molecule type" value="Genomic_DNA"/>
</dbReference>
<protein>
    <submittedName>
        <fullName evidence="2">Uncharacterized membrane-anchored protein YitT (DUF2179 family)</fullName>
    </submittedName>
</protein>
<organism evidence="2 3">
    <name type="scientific">Paenibacillus rhizosphaerae</name>
    <dbReference type="NCBI Taxonomy" id="297318"/>
    <lineage>
        <taxon>Bacteria</taxon>
        <taxon>Bacillati</taxon>
        <taxon>Bacillota</taxon>
        <taxon>Bacilli</taxon>
        <taxon>Bacillales</taxon>
        <taxon>Paenibacillaceae</taxon>
        <taxon>Paenibacillus</taxon>
    </lineage>
</organism>
<evidence type="ECO:0000256" key="1">
    <source>
        <dbReference type="SAM" id="Phobius"/>
    </source>
</evidence>
<dbReference type="AlphaFoldDB" id="A0A839TRK6"/>
<reference evidence="2 3" key="1">
    <citation type="submission" date="2020-08" db="EMBL/GenBank/DDBJ databases">
        <title>Genomic Encyclopedia of Type Strains, Phase III (KMG-III): the genomes of soil and plant-associated and newly described type strains.</title>
        <authorList>
            <person name="Whitman W."/>
        </authorList>
    </citation>
    <scope>NUCLEOTIDE SEQUENCE [LARGE SCALE GENOMIC DNA]</scope>
    <source>
        <strain evidence="2 3">CECT 5831</strain>
    </source>
</reference>
<keyword evidence="1" id="KW-0812">Transmembrane</keyword>
<feature type="transmembrane region" description="Helical" evidence="1">
    <location>
        <begin position="47"/>
        <end position="69"/>
    </location>
</feature>
<proteinExistence type="predicted"/>
<evidence type="ECO:0000313" key="2">
    <source>
        <dbReference type="EMBL" id="MBB3128300.1"/>
    </source>
</evidence>
<keyword evidence="1" id="KW-0472">Membrane</keyword>
<feature type="transmembrane region" description="Helical" evidence="1">
    <location>
        <begin position="5"/>
        <end position="27"/>
    </location>
</feature>